<dbReference type="SUPFAM" id="SSF82771">
    <property type="entry name" value="GIY-YIG endonuclease"/>
    <property type="match status" value="1"/>
</dbReference>
<evidence type="ECO:0000313" key="3">
    <source>
        <dbReference type="EMBL" id="OGD12791.1"/>
    </source>
</evidence>
<accession>A0A1F5A2I7</accession>
<comment type="caution">
    <text evidence="3">The sequence shown here is derived from an EMBL/GenBank/DDBJ whole genome shotgun (WGS) entry which is preliminary data.</text>
</comment>
<dbReference type="InterPro" id="IPR050190">
    <property type="entry name" value="UPF0213_domain"/>
</dbReference>
<dbReference type="EMBL" id="MEXV01000011">
    <property type="protein sequence ID" value="OGD12791.1"/>
    <property type="molecule type" value="Genomic_DNA"/>
</dbReference>
<dbReference type="Proteomes" id="UP000178579">
    <property type="component" value="Unassembled WGS sequence"/>
</dbReference>
<dbReference type="Pfam" id="PF01541">
    <property type="entry name" value="GIY-YIG"/>
    <property type="match status" value="1"/>
</dbReference>
<comment type="similarity">
    <text evidence="1">Belongs to the UPF0213 family.</text>
</comment>
<dbReference type="Gene3D" id="3.40.1440.10">
    <property type="entry name" value="GIY-YIG endonuclease"/>
    <property type="match status" value="1"/>
</dbReference>
<dbReference type="AlphaFoldDB" id="A0A1F5A2I7"/>
<protein>
    <recommendedName>
        <fullName evidence="2">GIY-YIG domain-containing protein</fullName>
    </recommendedName>
</protein>
<name>A0A1F5A2I7_9BACT</name>
<dbReference type="InterPro" id="IPR035901">
    <property type="entry name" value="GIY-YIG_endonuc_sf"/>
</dbReference>
<evidence type="ECO:0000313" key="4">
    <source>
        <dbReference type="Proteomes" id="UP000178579"/>
    </source>
</evidence>
<gene>
    <name evidence="3" type="ORF">A2576_04395</name>
</gene>
<evidence type="ECO:0000256" key="1">
    <source>
        <dbReference type="ARBA" id="ARBA00007435"/>
    </source>
</evidence>
<reference evidence="3 4" key="1">
    <citation type="journal article" date="2016" name="Nat. Commun.">
        <title>Thousands of microbial genomes shed light on interconnected biogeochemical processes in an aquifer system.</title>
        <authorList>
            <person name="Anantharaman K."/>
            <person name="Brown C.T."/>
            <person name="Hug L.A."/>
            <person name="Sharon I."/>
            <person name="Castelle C.J."/>
            <person name="Probst A.J."/>
            <person name="Thomas B.C."/>
            <person name="Singh A."/>
            <person name="Wilkins M.J."/>
            <person name="Karaoz U."/>
            <person name="Brodie E.L."/>
            <person name="Williams K.H."/>
            <person name="Hubbard S.S."/>
            <person name="Banfield J.F."/>
        </authorList>
    </citation>
    <scope>NUCLEOTIDE SEQUENCE [LARGE SCALE GENOMIC DNA]</scope>
</reference>
<evidence type="ECO:0000259" key="2">
    <source>
        <dbReference type="PROSITE" id="PS50164"/>
    </source>
</evidence>
<dbReference type="PANTHER" id="PTHR34477">
    <property type="entry name" value="UPF0213 PROTEIN YHBQ"/>
    <property type="match status" value="1"/>
</dbReference>
<organism evidence="3 4">
    <name type="scientific">Candidatus Amesbacteria bacterium RIFOXYD1_FULL_47_9</name>
    <dbReference type="NCBI Taxonomy" id="1797267"/>
    <lineage>
        <taxon>Bacteria</taxon>
        <taxon>Candidatus Amesiibacteriota</taxon>
    </lineage>
</organism>
<feature type="domain" description="GIY-YIG" evidence="2">
    <location>
        <begin position="2"/>
        <end position="87"/>
    </location>
</feature>
<proteinExistence type="inferred from homology"/>
<sequence length="87" mass="10446">MPYFFVYVLKSKIRDFIYVGYSTEYKERIKRHNNGKVQSTKAFKPLKLVFLEIYINKSDAKRRESYLKTTKGRTTLRTMLKNSLKNI</sequence>
<dbReference type="InterPro" id="IPR000305">
    <property type="entry name" value="GIY-YIG_endonuc"/>
</dbReference>
<dbReference type="PANTHER" id="PTHR34477:SF1">
    <property type="entry name" value="UPF0213 PROTEIN YHBQ"/>
    <property type="match status" value="1"/>
</dbReference>
<dbReference type="PROSITE" id="PS50164">
    <property type="entry name" value="GIY_YIG"/>
    <property type="match status" value="1"/>
</dbReference>